<evidence type="ECO:0000313" key="3">
    <source>
        <dbReference type="Proteomes" id="UP000435187"/>
    </source>
</evidence>
<keyword evidence="1" id="KW-0812">Transmembrane</keyword>
<dbReference type="RefSeq" id="WP_153833725.1">
    <property type="nucleotide sequence ID" value="NZ_JBHUMW010000007.1"/>
</dbReference>
<sequence>MLIIYKLMIKNQLKTELKLYGIGFAGALIASTSFLIRPSEPESYLLYYFLWMIPLCDTFIHFNASEHVAKVYWSKYANHTLLYFRILFLFRMVHALVHMLFISILNQAHVFIFESDFTSNFWGLQIYLATFLLYGFTVGASTSIRQAKLSLKRIQKLSLGLLRLIVPIMLTMIVSKITDIIFDTTASFTLLGTFLNIILVILNYYFIKTFIDESENM</sequence>
<gene>
    <name evidence="2" type="ORF">GH885_00550</name>
</gene>
<dbReference type="AlphaFoldDB" id="A0A6N7QS41"/>
<feature type="transmembrane region" description="Helical" evidence="1">
    <location>
        <begin position="121"/>
        <end position="140"/>
    </location>
</feature>
<accession>A0A6N7QS41</accession>
<keyword evidence="3" id="KW-1185">Reference proteome</keyword>
<dbReference type="EMBL" id="WJEE01000001">
    <property type="protein sequence ID" value="MRI64833.1"/>
    <property type="molecule type" value="Genomic_DNA"/>
</dbReference>
<dbReference type="Proteomes" id="UP000435187">
    <property type="component" value="Unassembled WGS sequence"/>
</dbReference>
<evidence type="ECO:0000313" key="2">
    <source>
        <dbReference type="EMBL" id="MRI64833.1"/>
    </source>
</evidence>
<feature type="transmembrane region" description="Helical" evidence="1">
    <location>
        <begin position="20"/>
        <end position="38"/>
    </location>
</feature>
<keyword evidence="1" id="KW-0472">Membrane</keyword>
<keyword evidence="1" id="KW-1133">Transmembrane helix</keyword>
<comment type="caution">
    <text evidence="2">The sequence shown here is derived from an EMBL/GenBank/DDBJ whole genome shotgun (WGS) entry which is preliminary data.</text>
</comment>
<organism evidence="2 3">
    <name type="scientific">Gracilibacillus thailandensis</name>
    <dbReference type="NCBI Taxonomy" id="563735"/>
    <lineage>
        <taxon>Bacteria</taxon>
        <taxon>Bacillati</taxon>
        <taxon>Bacillota</taxon>
        <taxon>Bacilli</taxon>
        <taxon>Bacillales</taxon>
        <taxon>Bacillaceae</taxon>
        <taxon>Gracilibacillus</taxon>
    </lineage>
</organism>
<evidence type="ECO:0000256" key="1">
    <source>
        <dbReference type="SAM" id="Phobius"/>
    </source>
</evidence>
<name>A0A6N7QS41_9BACI</name>
<proteinExistence type="predicted"/>
<feature type="transmembrane region" description="Helical" evidence="1">
    <location>
        <begin position="161"/>
        <end position="182"/>
    </location>
</feature>
<feature type="transmembrane region" description="Helical" evidence="1">
    <location>
        <begin position="82"/>
        <end position="101"/>
    </location>
</feature>
<reference evidence="2 3" key="1">
    <citation type="submission" date="2019-10" db="EMBL/GenBank/DDBJ databases">
        <title>Gracilibacillus salitolerans sp. nov., a moderate halophile isolated from a saline soil in northwest China.</title>
        <authorList>
            <person name="Gan L."/>
        </authorList>
    </citation>
    <scope>NUCLEOTIDE SEQUENCE [LARGE SCALE GENOMIC DNA]</scope>
    <source>
        <strain evidence="2 3">TP2-8</strain>
    </source>
</reference>
<protein>
    <submittedName>
        <fullName evidence="2">Uncharacterized protein</fullName>
    </submittedName>
</protein>
<feature type="transmembrane region" description="Helical" evidence="1">
    <location>
        <begin position="44"/>
        <end position="62"/>
    </location>
</feature>
<feature type="transmembrane region" description="Helical" evidence="1">
    <location>
        <begin position="188"/>
        <end position="207"/>
    </location>
</feature>